<evidence type="ECO:0000313" key="1">
    <source>
        <dbReference type="EMBL" id="ESK85793.1"/>
    </source>
</evidence>
<sequence>MFRDSPSMIPHLRNVLETIPPSVALSAVLGRWVRTMVKAISMPDVENILRYLYPDPLLNPTIRQPILQQPEGINLLFHHQYWMKMAATSLLDDYYLDQLIGSMECTDLQHSTGLHFVIPFPVVDALWAHEDPTVCAKSLALLSLFEESWKSCLGYDEERHDGERLAFMRALADHINRTGRVSALLTSKRGQAFIRSIHNEVVTRQWVSNRGTWARAIKRVQEVGGLPSDYFAPIPGYWDALPTLPNLDPIRYSLETERGNDGVLDIVTSNEMQETFGVVPLEGGLIHRLHDFGAWLVARRWLSFFSGSEKITCNNVNDNAIPGSRITDSPDEMIKIASPWTIQVYVRERILVYLAFRVDKAMKLGILGVTAMAFAADAMGEPTHDREDLDEDDAQRLGIDTGTLGDRDEVEVHGDSYRLHSLRR</sequence>
<accession>V2WG30</accession>
<keyword evidence="2" id="KW-1185">Reference proteome</keyword>
<organism evidence="1 2">
    <name type="scientific">Moniliophthora roreri (strain MCA 2997)</name>
    <name type="common">Cocoa frosty pod rot fungus</name>
    <name type="synonym">Crinipellis roreri</name>
    <dbReference type="NCBI Taxonomy" id="1381753"/>
    <lineage>
        <taxon>Eukaryota</taxon>
        <taxon>Fungi</taxon>
        <taxon>Dikarya</taxon>
        <taxon>Basidiomycota</taxon>
        <taxon>Agaricomycotina</taxon>
        <taxon>Agaricomycetes</taxon>
        <taxon>Agaricomycetidae</taxon>
        <taxon>Agaricales</taxon>
        <taxon>Marasmiineae</taxon>
        <taxon>Marasmiaceae</taxon>
        <taxon>Moniliophthora</taxon>
    </lineage>
</organism>
<comment type="caution">
    <text evidence="1">The sequence shown here is derived from an EMBL/GenBank/DDBJ whole genome shotgun (WGS) entry which is preliminary data.</text>
</comment>
<dbReference type="AlphaFoldDB" id="V2WG30"/>
<protein>
    <submittedName>
        <fullName evidence="1">Uncharacterized protein</fullName>
    </submittedName>
</protein>
<reference evidence="1 2" key="1">
    <citation type="journal article" date="2014" name="BMC Genomics">
        <title>Genome and secretome analysis of the hemibiotrophic fungal pathogen, Moniliophthora roreri, which causes frosty pod rot disease of cacao: mechanisms of the biotrophic and necrotrophic phases.</title>
        <authorList>
            <person name="Meinhardt L.W."/>
            <person name="Costa G.G.L."/>
            <person name="Thomazella D.P.T."/>
            <person name="Teixeira P.J.P.L."/>
            <person name="Carazzolle M.F."/>
            <person name="Schuster S.C."/>
            <person name="Carlson J.E."/>
            <person name="Guiltinan M.J."/>
            <person name="Mieczkowski P."/>
            <person name="Farmer A."/>
            <person name="Ramaraj T."/>
            <person name="Crozier J."/>
            <person name="Davis R.E."/>
            <person name="Shao J."/>
            <person name="Melnick R.L."/>
            <person name="Pereira G.A.G."/>
            <person name="Bailey B.A."/>
        </authorList>
    </citation>
    <scope>NUCLEOTIDE SEQUENCE [LARGE SCALE GENOMIC DNA]</scope>
    <source>
        <strain evidence="1 2">MCA 2997</strain>
    </source>
</reference>
<gene>
    <name evidence="1" type="ORF">Moror_2406</name>
</gene>
<evidence type="ECO:0000313" key="2">
    <source>
        <dbReference type="Proteomes" id="UP000017559"/>
    </source>
</evidence>
<proteinExistence type="predicted"/>
<name>V2WG30_MONRO</name>
<dbReference type="EMBL" id="AWSO01001019">
    <property type="protein sequence ID" value="ESK85793.1"/>
    <property type="molecule type" value="Genomic_DNA"/>
</dbReference>
<dbReference type="OrthoDB" id="3093089at2759"/>
<dbReference type="Proteomes" id="UP000017559">
    <property type="component" value="Unassembled WGS sequence"/>
</dbReference>
<dbReference type="KEGG" id="mrr:Moror_2406"/>
<dbReference type="HOGENOM" id="CLU_018688_4_3_1"/>